<accession>A0ACC0CT58</accession>
<protein>
    <submittedName>
        <fullName evidence="1">3-hydroxyphenylacetate 6 hydroxylase</fullName>
    </submittedName>
</protein>
<reference evidence="1 2" key="1">
    <citation type="journal article" date="2022" name="New Phytol.">
        <title>Ecological generalism drives hyperdiversity of secondary metabolite gene clusters in xylarialean endophytes.</title>
        <authorList>
            <person name="Franco M.E.E."/>
            <person name="Wisecaver J.H."/>
            <person name="Arnold A.E."/>
            <person name="Ju Y.M."/>
            <person name="Slot J.C."/>
            <person name="Ahrendt S."/>
            <person name="Moore L.P."/>
            <person name="Eastman K.E."/>
            <person name="Scott K."/>
            <person name="Konkel Z."/>
            <person name="Mondo S.J."/>
            <person name="Kuo A."/>
            <person name="Hayes R.D."/>
            <person name="Haridas S."/>
            <person name="Andreopoulos B."/>
            <person name="Riley R."/>
            <person name="LaButti K."/>
            <person name="Pangilinan J."/>
            <person name="Lipzen A."/>
            <person name="Amirebrahimi M."/>
            <person name="Yan J."/>
            <person name="Adam C."/>
            <person name="Keymanesh K."/>
            <person name="Ng V."/>
            <person name="Louie K."/>
            <person name="Northen T."/>
            <person name="Drula E."/>
            <person name="Henrissat B."/>
            <person name="Hsieh H.M."/>
            <person name="Youens-Clark K."/>
            <person name="Lutzoni F."/>
            <person name="Miadlikowska J."/>
            <person name="Eastwood D.C."/>
            <person name="Hamelin R.C."/>
            <person name="Grigoriev I.V."/>
            <person name="U'Ren J.M."/>
        </authorList>
    </citation>
    <scope>NUCLEOTIDE SEQUENCE [LARGE SCALE GENOMIC DNA]</scope>
    <source>
        <strain evidence="1 2">ER1909</strain>
    </source>
</reference>
<sequence>MAMSDYTSITLPTPPLWYLLLSPLFALVIYVVGNEFVRAREKIPGLRGPRGWPVVGSLLDVRSNAAIKYQEWAKTYGGVYQVQLGNTNVVVVNSAAAAKALFQANSNALSSRPMTYTFHRGAPSTASFTIGTSPYDESLKRKKKGAAVALNRPAIQSYVPYLDLETKSFLRDLLDYGKKGTVPIDPLPLIQRMSLSLVTTINWGVRVPSIESALFREIVTVEEELNRTRSTIGNPSDHIPLLRLSPFSQVTATSRLLRQRRDKYMAKFDGDVASQVEKGISGKPCIQASVLKYKEAELTSEELRSISLSMTSGGFETVANSVHWTIGHLALHPELQDKAYEQIRQFSGPGMPDAADDQKCAYILALAKESLRYFTVIPLALPRVSIKDITYEKSLIPTGSTVYMNAWACNRDPELWSEPAVFRPERWLEQPEATVFTFGLGYRMCSAHLLAVRELYLIFMRLLSSFRFEACGEIKCDPRTDIKNPNDLIMAPKPYSVLCIPRDEKGLAEYLAKNE</sequence>
<dbReference type="Proteomes" id="UP001497680">
    <property type="component" value="Unassembled WGS sequence"/>
</dbReference>
<evidence type="ECO:0000313" key="2">
    <source>
        <dbReference type="Proteomes" id="UP001497680"/>
    </source>
</evidence>
<organism evidence="1 2">
    <name type="scientific">Hypoxylon rubiginosum</name>
    <dbReference type="NCBI Taxonomy" id="110542"/>
    <lineage>
        <taxon>Eukaryota</taxon>
        <taxon>Fungi</taxon>
        <taxon>Dikarya</taxon>
        <taxon>Ascomycota</taxon>
        <taxon>Pezizomycotina</taxon>
        <taxon>Sordariomycetes</taxon>
        <taxon>Xylariomycetidae</taxon>
        <taxon>Xylariales</taxon>
        <taxon>Hypoxylaceae</taxon>
        <taxon>Hypoxylon</taxon>
    </lineage>
</organism>
<comment type="caution">
    <text evidence="1">The sequence shown here is derived from an EMBL/GenBank/DDBJ whole genome shotgun (WGS) entry which is preliminary data.</text>
</comment>
<dbReference type="EMBL" id="MU394351">
    <property type="protein sequence ID" value="KAI6083480.1"/>
    <property type="molecule type" value="Genomic_DNA"/>
</dbReference>
<gene>
    <name evidence="1" type="ORF">F4821DRAFT_191793</name>
</gene>
<keyword evidence="2" id="KW-1185">Reference proteome</keyword>
<evidence type="ECO:0000313" key="1">
    <source>
        <dbReference type="EMBL" id="KAI6083480.1"/>
    </source>
</evidence>
<name>A0ACC0CT58_9PEZI</name>
<proteinExistence type="predicted"/>